<dbReference type="Proteomes" id="UP000009222">
    <property type="component" value="Chromosome"/>
</dbReference>
<dbReference type="OrthoDB" id="355298at2"/>
<evidence type="ECO:0000259" key="1">
    <source>
        <dbReference type="Pfam" id="PF01368"/>
    </source>
</evidence>
<dbReference type="InterPro" id="IPR038763">
    <property type="entry name" value="DHH_sf"/>
</dbReference>
<proteinExistence type="predicted"/>
<dbReference type="PANTHER" id="PTHR47618:SF1">
    <property type="entry name" value="BIFUNCTIONAL OLIGORIBONUCLEASE AND PAP PHOSPHATASE NRNA"/>
    <property type="match status" value="1"/>
</dbReference>
<evidence type="ECO:0000313" key="2">
    <source>
        <dbReference type="EMBL" id="AEF80104.1"/>
    </source>
</evidence>
<reference evidence="3" key="1">
    <citation type="submission" date="2009-12" db="EMBL/GenBank/DDBJ databases">
        <title>Complete sequence of Treponema azotonutricium strain ZAS-9.</title>
        <authorList>
            <person name="Tetu S.G."/>
            <person name="Matson E."/>
            <person name="Ren Q."/>
            <person name="Seshadri R."/>
            <person name="Elbourne L."/>
            <person name="Hassan K.A."/>
            <person name="Durkin A."/>
            <person name="Radune D."/>
            <person name="Mohamoud Y."/>
            <person name="Shay R."/>
            <person name="Jin S."/>
            <person name="Zhang X."/>
            <person name="Lucey K."/>
            <person name="Ballor N.R."/>
            <person name="Ottesen E."/>
            <person name="Rosenthal R."/>
            <person name="Allen A."/>
            <person name="Leadbetter J.R."/>
            <person name="Paulsen I.T."/>
        </authorList>
    </citation>
    <scope>NUCLEOTIDE SEQUENCE [LARGE SCALE GENOMIC DNA]</scope>
    <source>
        <strain evidence="3">ATCC BAA-888 / DSM 13862 / ZAS-9</strain>
    </source>
</reference>
<dbReference type="HOGENOM" id="CLU_700087_0_0_12"/>
<keyword evidence="3" id="KW-1185">Reference proteome</keyword>
<dbReference type="InParanoid" id="F5Y933"/>
<accession>F5Y933</accession>
<dbReference type="KEGG" id="taz:TREAZ_3287"/>
<dbReference type="SUPFAM" id="SSF64182">
    <property type="entry name" value="DHH phosphoesterases"/>
    <property type="match status" value="1"/>
</dbReference>
<dbReference type="eggNOG" id="COG0618">
    <property type="taxonomic scope" value="Bacteria"/>
</dbReference>
<protein>
    <submittedName>
        <fullName evidence="2">Putative DHH superfamily protein</fullName>
    </submittedName>
</protein>
<sequence length="404" mass="44543">MSHSVRRRQFARQFASKQEVPSIAEKNRVIARITRELIKGKSFLVLGHNNPDADCIASQVAFALILRKLGKEAAVFISEPFAPQLEYLRAICRYNGIETLKTGDAIADRGFSALIILDTPKPDMLLASDSVQELMANPHLKKIELDHHLGSDSRYIGSQGYTLVSQAASCCELVGYFSFKLARWAQKQGRGEVASFFSRNFALAILTGIVGDSHLGAFLKTKREKWYYRIFSSYFNRLLGQTTKTGSANLSSKEDIYNAIQSLSGPEQECYKEMASHIHKSASLFTAALDKEASRGLFSRYSNEVMVNVSKTLSDKFAEESGKLGMVVYCDDPALSNLYQFRLRRAASFDALDLRAVLASLAITNGGGHPGAVGFRIPKSEISSITAYLAGFTEQIEAMIAASK</sequence>
<dbReference type="AlphaFoldDB" id="F5Y933"/>
<dbReference type="Pfam" id="PF01368">
    <property type="entry name" value="DHH"/>
    <property type="match status" value="1"/>
</dbReference>
<dbReference type="STRING" id="545695.TREAZ_3287"/>
<organism evidence="2 3">
    <name type="scientific">Leadbettera azotonutricia (strain ATCC BAA-888 / DSM 13862 / ZAS-9)</name>
    <name type="common">Treponema azotonutricium</name>
    <dbReference type="NCBI Taxonomy" id="545695"/>
    <lineage>
        <taxon>Bacteria</taxon>
        <taxon>Pseudomonadati</taxon>
        <taxon>Spirochaetota</taxon>
        <taxon>Spirochaetia</taxon>
        <taxon>Spirochaetales</taxon>
        <taxon>Breznakiellaceae</taxon>
        <taxon>Leadbettera</taxon>
    </lineage>
</organism>
<name>F5Y933_LEAAZ</name>
<dbReference type="Gene3D" id="3.90.1640.10">
    <property type="entry name" value="inorganic pyrophosphatase (n-terminal core)"/>
    <property type="match status" value="1"/>
</dbReference>
<evidence type="ECO:0000313" key="3">
    <source>
        <dbReference type="Proteomes" id="UP000009222"/>
    </source>
</evidence>
<dbReference type="InterPro" id="IPR051319">
    <property type="entry name" value="Oligoribo/pAp-PDE_c-di-AMP_PDE"/>
</dbReference>
<gene>
    <name evidence="2" type="ordered locus">TREAZ_3287</name>
</gene>
<dbReference type="PANTHER" id="PTHR47618">
    <property type="entry name" value="BIFUNCTIONAL OLIGORIBONUCLEASE AND PAP PHOSPHATASE NRNA"/>
    <property type="match status" value="1"/>
</dbReference>
<dbReference type="EMBL" id="CP001841">
    <property type="protein sequence ID" value="AEF80104.1"/>
    <property type="molecule type" value="Genomic_DNA"/>
</dbReference>
<reference evidence="2 3" key="2">
    <citation type="journal article" date="2011" name="ISME J.">
        <title>RNA-seq reveals cooperative metabolic interactions between two termite-gut spirochete species in co-culture.</title>
        <authorList>
            <person name="Rosenthal A.Z."/>
            <person name="Matson E.G."/>
            <person name="Eldar A."/>
            <person name="Leadbetter J.R."/>
        </authorList>
    </citation>
    <scope>NUCLEOTIDE SEQUENCE [LARGE SCALE GENOMIC DNA]</scope>
    <source>
        <strain evidence="3">ATCC BAA-888 / DSM 13862 / ZAS-9</strain>
    </source>
</reference>
<dbReference type="RefSeq" id="WP_015712275.1">
    <property type="nucleotide sequence ID" value="NC_015577.1"/>
</dbReference>
<dbReference type="InterPro" id="IPR001667">
    <property type="entry name" value="DDH_dom"/>
</dbReference>
<feature type="domain" description="DDH" evidence="1">
    <location>
        <begin position="43"/>
        <end position="209"/>
    </location>
</feature>